<proteinExistence type="predicted"/>
<evidence type="ECO:0000313" key="2">
    <source>
        <dbReference type="EMBL" id="XAN08938.1"/>
    </source>
</evidence>
<evidence type="ECO:0000259" key="1">
    <source>
        <dbReference type="Pfam" id="PF13482"/>
    </source>
</evidence>
<dbReference type="NCBIfam" id="TIGR03491">
    <property type="entry name" value="TM0106 family RecB-like putative nuclease"/>
    <property type="match status" value="1"/>
</dbReference>
<keyword evidence="3" id="KW-1185">Reference proteome</keyword>
<dbReference type="RefSeq" id="WP_425310372.1">
    <property type="nucleotide sequence ID" value="NZ_CP154795.1"/>
</dbReference>
<protein>
    <submittedName>
        <fullName evidence="2">TM0106 family RecB-like putative nuclease</fullName>
    </submittedName>
</protein>
<name>A0ABZ3FS98_9ACTN</name>
<reference evidence="2 3" key="1">
    <citation type="submission" date="2024-04" db="EMBL/GenBank/DDBJ databases">
        <title>Isolation of an actinomycete strain from pig manure.</title>
        <authorList>
            <person name="Gong T."/>
            <person name="Yu Z."/>
            <person name="An M."/>
            <person name="Wei C."/>
            <person name="Yang W."/>
            <person name="Liu L."/>
        </authorList>
    </citation>
    <scope>NUCLEOTIDE SEQUENCE [LARGE SCALE GENOMIC DNA]</scope>
    <source>
        <strain evidence="2 3">ZF39</strain>
    </source>
</reference>
<evidence type="ECO:0000313" key="3">
    <source>
        <dbReference type="Proteomes" id="UP001442841"/>
    </source>
</evidence>
<organism evidence="2 3">
    <name type="scientific">Ammonicoccus fulvus</name>
    <dbReference type="NCBI Taxonomy" id="3138240"/>
    <lineage>
        <taxon>Bacteria</taxon>
        <taxon>Bacillati</taxon>
        <taxon>Actinomycetota</taxon>
        <taxon>Actinomycetes</taxon>
        <taxon>Propionibacteriales</taxon>
        <taxon>Propionibacteriaceae</taxon>
        <taxon>Ammonicoccus</taxon>
    </lineage>
</organism>
<sequence length="564" mass="62809">MAIILDAYAARTCAVKTWNRFAPGVERPVADESLRESFAGGISFSDQVLESLLEAYAGEIADLRHLRDQPPRSQERACLAALQAGIPVIIGGLLPFDFNGHRSGRADLWVRGADTVDGIPGYHPVVIARRLVTEKRQSGRNQWSVPASGLAAPAFVDAETIDNRAIRTQRDGVLLQVAHYWRLLEASGHAASGTPVAGIIGTDDYHGLGQPSITWIDLNEPIIRTFSRSSETGWALRTVLERYDHEHDFRVKVAENALAAEIPIVTPIRNRECDSCDWWEVCKPQLGEDDLSVRIDKAPLDIREISALRALGIRTVTDLAGVDLVALKPRYLPEVRHRQAAEQRLEVATRRARLMVESVELERLTSGPIDVPRADIEIDFDIETAADERVYLWGFLVNDTRTADPPEFVQFSAWTDLDRAAEADLARRAVGWLKSLVEGPASVRVYHYSAYEVVRMQQLAQVSGDPLLTWGADYAATEFCDLFLTMKDHWFGTRGLGLKVVATVGAGFNWRDTDPGGLNSQAWFDDACHGPTPEIRAAARQRVLDYNEDDVRATFQLRNWLRAL</sequence>
<dbReference type="Pfam" id="PF13482">
    <property type="entry name" value="RNase_H_2"/>
    <property type="match status" value="1"/>
</dbReference>
<dbReference type="Proteomes" id="UP001442841">
    <property type="component" value="Chromosome"/>
</dbReference>
<dbReference type="InterPro" id="IPR038720">
    <property type="entry name" value="YprB_RNase_H-like_dom"/>
</dbReference>
<dbReference type="InterPro" id="IPR019993">
    <property type="entry name" value="RecB_nuclease_TM0106_put"/>
</dbReference>
<accession>A0ABZ3FS98</accession>
<gene>
    <name evidence="2" type="ORF">AADG42_17035</name>
</gene>
<feature type="domain" description="YprB ribonuclease H-like" evidence="1">
    <location>
        <begin position="380"/>
        <end position="561"/>
    </location>
</feature>
<dbReference type="EMBL" id="CP154795">
    <property type="protein sequence ID" value="XAN08938.1"/>
    <property type="molecule type" value="Genomic_DNA"/>
</dbReference>